<reference evidence="1" key="1">
    <citation type="submission" date="2021-07" db="EMBL/GenBank/DDBJ databases">
        <authorList>
            <person name="Durling M."/>
        </authorList>
    </citation>
    <scope>NUCLEOTIDE SEQUENCE</scope>
</reference>
<proteinExistence type="predicted"/>
<evidence type="ECO:0000313" key="1">
    <source>
        <dbReference type="EMBL" id="CAG8957118.1"/>
    </source>
</evidence>
<name>A0A9N9L2S2_9HELO</name>
<gene>
    <name evidence="1" type="ORF">HYFRA_00009319</name>
</gene>
<protein>
    <submittedName>
        <fullName evidence="1">Uncharacterized protein</fullName>
    </submittedName>
</protein>
<accession>A0A9N9L2S2</accession>
<dbReference type="AlphaFoldDB" id="A0A9N9L2S2"/>
<dbReference type="OrthoDB" id="3430154at2759"/>
<dbReference type="Proteomes" id="UP000696280">
    <property type="component" value="Unassembled WGS sequence"/>
</dbReference>
<organism evidence="1 2">
    <name type="scientific">Hymenoscyphus fraxineus</name>
    <dbReference type="NCBI Taxonomy" id="746836"/>
    <lineage>
        <taxon>Eukaryota</taxon>
        <taxon>Fungi</taxon>
        <taxon>Dikarya</taxon>
        <taxon>Ascomycota</taxon>
        <taxon>Pezizomycotina</taxon>
        <taxon>Leotiomycetes</taxon>
        <taxon>Helotiales</taxon>
        <taxon>Helotiaceae</taxon>
        <taxon>Hymenoscyphus</taxon>
    </lineage>
</organism>
<dbReference type="EMBL" id="CAJVRL010000077">
    <property type="protein sequence ID" value="CAG8957118.1"/>
    <property type="molecule type" value="Genomic_DNA"/>
</dbReference>
<keyword evidence="2" id="KW-1185">Reference proteome</keyword>
<sequence length="101" mass="11119">MSIARVVSTKQTSSITNGMRTVGVGYVDRTDQWSRSFLSSGVEAAFKAVAEKNIDSYRPDTTAVALQETPHTSSRDNRTHFTAVEVNKDGKVVAKRHFSVE</sequence>
<evidence type="ECO:0000313" key="2">
    <source>
        <dbReference type="Proteomes" id="UP000696280"/>
    </source>
</evidence>
<comment type="caution">
    <text evidence="1">The sequence shown here is derived from an EMBL/GenBank/DDBJ whole genome shotgun (WGS) entry which is preliminary data.</text>
</comment>